<dbReference type="SUPFAM" id="SSF52540">
    <property type="entry name" value="P-loop containing nucleoside triphosphate hydrolases"/>
    <property type="match status" value="1"/>
</dbReference>
<evidence type="ECO:0000313" key="11">
    <source>
        <dbReference type="Proteomes" id="UP001062165"/>
    </source>
</evidence>
<dbReference type="InterPro" id="IPR050534">
    <property type="entry name" value="Coronavir_polyprotein_1ab"/>
</dbReference>
<evidence type="ECO:0000256" key="5">
    <source>
        <dbReference type="ARBA" id="ARBA00022741"/>
    </source>
</evidence>
<feature type="domain" description="AAA+ ATPase" evidence="9">
    <location>
        <begin position="200"/>
        <end position="424"/>
    </location>
</feature>
<dbReference type="PANTHER" id="PTHR43788:SF8">
    <property type="entry name" value="DNA-BINDING PROTEIN SMUBP-2"/>
    <property type="match status" value="1"/>
</dbReference>
<keyword evidence="8" id="KW-0067">ATP-binding</keyword>
<name>A0ABY6CZT5_9BACT</name>
<keyword evidence="11" id="KW-1185">Reference proteome</keyword>
<keyword evidence="6" id="KW-0378">Hydrolase</keyword>
<proteinExistence type="inferred from homology"/>
<keyword evidence="5" id="KW-0547">Nucleotide-binding</keyword>
<evidence type="ECO:0000256" key="4">
    <source>
        <dbReference type="ARBA" id="ARBA00022490"/>
    </source>
</evidence>
<keyword evidence="4" id="KW-0963">Cytoplasm</keyword>
<dbReference type="Pfam" id="PF13086">
    <property type="entry name" value="AAA_11"/>
    <property type="match status" value="1"/>
</dbReference>
<evidence type="ECO:0000256" key="2">
    <source>
        <dbReference type="ARBA" id="ARBA00007913"/>
    </source>
</evidence>
<reference evidence="10" key="1">
    <citation type="submission" date="2022-10" db="EMBL/GenBank/DDBJ databases">
        <title>Comparative genomics and taxonomic characterization of three novel marine species of genus Reichenbachiella exhibiting antioxidant and polysaccharide degradation activities.</title>
        <authorList>
            <person name="Muhammad N."/>
            <person name="Lee Y.-J."/>
            <person name="Ko J."/>
            <person name="Kim S.-G."/>
        </authorList>
    </citation>
    <scope>NUCLEOTIDE SEQUENCE</scope>
    <source>
        <strain evidence="10">Wsw4-B4</strain>
    </source>
</reference>
<dbReference type="InterPro" id="IPR041679">
    <property type="entry name" value="DNA2/NAM7-like_C"/>
</dbReference>
<dbReference type="InterPro" id="IPR041677">
    <property type="entry name" value="DNA2/NAM7_AAA_11"/>
</dbReference>
<dbReference type="InterPro" id="IPR003593">
    <property type="entry name" value="AAA+_ATPase"/>
</dbReference>
<protein>
    <recommendedName>
        <fullName evidence="3">DNA helicase</fullName>
        <ecNumber evidence="3">3.6.4.12</ecNumber>
    </recommendedName>
</protein>
<comment type="similarity">
    <text evidence="2">Belongs to the DNA2/NAM7 helicase family.</text>
</comment>
<dbReference type="InterPro" id="IPR047187">
    <property type="entry name" value="SF1_C_Upf1"/>
</dbReference>
<sequence length="642" mass="72402">MAGKNIQEELKNLLTLLKKEKDADLQQYRKKMAGTSLKERRKKGVCWYPINLEKTKYDAGERLIVKISRPPEHTDAHLFQSGKLISLFSNSAGLGDHEDAVNGVVNSVTKAHMHITMNVDSLPDWLHHGQLGVQLLFDENAYREMERTLTTLLNTKEDRLTEMKKILLGDKSARFTDHATIRDLGLNDSQNAALHQIHNAQDVAIIHGPPGTGKTTTVVQAILETLKSESQVLVCAPSNAAVDLLAEKLGEQNIEVLRIGHPARVTEEILSKTLDAKVANHKDYKDLKALRKQADEYFAMAGKYKRNFGHAEKRQRNQLRDEAKSLKAQAEHLSYYIINDIIGKAQVIACTLVGANNQTLNGMTFETVFIDEAAQALEPASWVPILKSNRVIFAGDHCQLPPTIKSFEAARAGLEVTLFEKAIQCNQADTMLREQYRMHEDIMNFSSRLFYKDQLIANEMVKNWKVYNEDQTVEFIDTAGCGYFEEVDPETKSSFNTEEADLLFKHLTQYLSQLDAMDKSSDLTSVGIISPYKAQVIAMQEQLASMELDEVTANKIAVNTIDSFQGQERDVIYISLVRSNENGEIGFLSDTRRMNVALTRARKKLIVIGDSATIGQHPFYEKFLDYINEIDAYHSAFEWISE</sequence>
<dbReference type="RefSeq" id="WP_263050952.1">
    <property type="nucleotide sequence ID" value="NZ_CP106735.1"/>
</dbReference>
<dbReference type="EMBL" id="CP106735">
    <property type="protein sequence ID" value="UXX79209.1"/>
    <property type="molecule type" value="Genomic_DNA"/>
</dbReference>
<evidence type="ECO:0000256" key="7">
    <source>
        <dbReference type="ARBA" id="ARBA00022806"/>
    </source>
</evidence>
<dbReference type="Pfam" id="PF13087">
    <property type="entry name" value="AAA_12"/>
    <property type="match status" value="1"/>
</dbReference>
<dbReference type="PANTHER" id="PTHR43788">
    <property type="entry name" value="DNA2/NAM7 HELICASE FAMILY MEMBER"/>
    <property type="match status" value="1"/>
</dbReference>
<dbReference type="SMART" id="SM00382">
    <property type="entry name" value="AAA"/>
    <property type="match status" value="1"/>
</dbReference>
<dbReference type="Gene3D" id="2.40.30.270">
    <property type="match status" value="1"/>
</dbReference>
<evidence type="ECO:0000256" key="6">
    <source>
        <dbReference type="ARBA" id="ARBA00022801"/>
    </source>
</evidence>
<evidence type="ECO:0000256" key="1">
    <source>
        <dbReference type="ARBA" id="ARBA00004496"/>
    </source>
</evidence>
<organism evidence="10 11">
    <name type="scientific">Reichenbachiella carrageenanivorans</name>
    <dbReference type="NCBI Taxonomy" id="2979869"/>
    <lineage>
        <taxon>Bacteria</taxon>
        <taxon>Pseudomonadati</taxon>
        <taxon>Bacteroidota</taxon>
        <taxon>Cytophagia</taxon>
        <taxon>Cytophagales</taxon>
        <taxon>Reichenbachiellaceae</taxon>
        <taxon>Reichenbachiella</taxon>
    </lineage>
</organism>
<dbReference type="Proteomes" id="UP001062165">
    <property type="component" value="Chromosome"/>
</dbReference>
<evidence type="ECO:0000256" key="8">
    <source>
        <dbReference type="ARBA" id="ARBA00022840"/>
    </source>
</evidence>
<accession>A0ABY6CZT5</accession>
<dbReference type="EC" id="3.6.4.12" evidence="3"/>
<dbReference type="CDD" id="cd18808">
    <property type="entry name" value="SF1_C_Upf1"/>
    <property type="match status" value="1"/>
</dbReference>
<dbReference type="Gene3D" id="3.40.50.300">
    <property type="entry name" value="P-loop containing nucleotide triphosphate hydrolases"/>
    <property type="match status" value="2"/>
</dbReference>
<dbReference type="InterPro" id="IPR048761">
    <property type="entry name" value="SMUBP-2_HCS1_1B"/>
</dbReference>
<keyword evidence="7" id="KW-0347">Helicase</keyword>
<dbReference type="InterPro" id="IPR027417">
    <property type="entry name" value="P-loop_NTPase"/>
</dbReference>
<evidence type="ECO:0000259" key="9">
    <source>
        <dbReference type="SMART" id="SM00382"/>
    </source>
</evidence>
<gene>
    <name evidence="10" type="ORF">N7E81_17795</name>
</gene>
<evidence type="ECO:0000256" key="3">
    <source>
        <dbReference type="ARBA" id="ARBA00012551"/>
    </source>
</evidence>
<dbReference type="Pfam" id="PF21138">
    <property type="entry name" value="SMUBP-2_HCS1_1B"/>
    <property type="match status" value="1"/>
</dbReference>
<comment type="subcellular location">
    <subcellularLocation>
        <location evidence="1">Cytoplasm</location>
    </subcellularLocation>
</comment>
<evidence type="ECO:0000313" key="10">
    <source>
        <dbReference type="EMBL" id="UXX79209.1"/>
    </source>
</evidence>